<proteinExistence type="predicted"/>
<dbReference type="EMBL" id="JACHLN010000003">
    <property type="protein sequence ID" value="MBB4840437.1"/>
    <property type="molecule type" value="Genomic_DNA"/>
</dbReference>
<reference evidence="1 2" key="1">
    <citation type="submission" date="2020-08" db="EMBL/GenBank/DDBJ databases">
        <title>Functional genomics of gut bacteria from endangered species of beetles.</title>
        <authorList>
            <person name="Carlos-Shanley C."/>
        </authorList>
    </citation>
    <scope>NUCLEOTIDE SEQUENCE [LARGE SCALE GENOMIC DNA]</scope>
    <source>
        <strain evidence="1 2">S00224</strain>
    </source>
</reference>
<gene>
    <name evidence="1" type="ORF">HNP52_003529</name>
</gene>
<protein>
    <submittedName>
        <fullName evidence="1">Uncharacterized protein</fullName>
    </submittedName>
</protein>
<name>A0A7W7NTY4_9SPHN</name>
<accession>A0A7W7NTY4</accession>
<sequence>MDSQDILGNMVAALKGELGQGYSTISNFIQNQGNLLARQAENIATSRATGSLKDDDELFAFFLQGLQQNAENAARSVVMLSALTIEQAWNAIAGALWGGVRAILTGAGFPANRLPETPPFNL</sequence>
<dbReference type="Proteomes" id="UP000575241">
    <property type="component" value="Unassembled WGS sequence"/>
</dbReference>
<dbReference type="AlphaFoldDB" id="A0A7W7NTY4"/>
<organism evidence="1 2">
    <name type="scientific">Sphingomonas kyeonggiensis</name>
    <dbReference type="NCBI Taxonomy" id="1268553"/>
    <lineage>
        <taxon>Bacteria</taxon>
        <taxon>Pseudomonadati</taxon>
        <taxon>Pseudomonadota</taxon>
        <taxon>Alphaproteobacteria</taxon>
        <taxon>Sphingomonadales</taxon>
        <taxon>Sphingomonadaceae</taxon>
        <taxon>Sphingomonas</taxon>
    </lineage>
</organism>
<evidence type="ECO:0000313" key="2">
    <source>
        <dbReference type="Proteomes" id="UP000575241"/>
    </source>
</evidence>
<evidence type="ECO:0000313" key="1">
    <source>
        <dbReference type="EMBL" id="MBB4840437.1"/>
    </source>
</evidence>
<keyword evidence="2" id="KW-1185">Reference proteome</keyword>
<comment type="caution">
    <text evidence="1">The sequence shown here is derived from an EMBL/GenBank/DDBJ whole genome shotgun (WGS) entry which is preliminary data.</text>
</comment>
<dbReference type="RefSeq" id="WP_184168900.1">
    <property type="nucleotide sequence ID" value="NZ_JACHLN010000003.1"/>
</dbReference>